<dbReference type="GO" id="GO:0006508">
    <property type="term" value="P:proteolysis"/>
    <property type="evidence" value="ECO:0007669"/>
    <property type="project" value="UniProtKB-KW"/>
</dbReference>
<dbReference type="Pfam" id="PF00912">
    <property type="entry name" value="Transgly"/>
    <property type="match status" value="1"/>
</dbReference>
<dbReference type="OrthoDB" id="9766909at2"/>
<dbReference type="SUPFAM" id="SSF53955">
    <property type="entry name" value="Lysozyme-like"/>
    <property type="match status" value="1"/>
</dbReference>
<proteinExistence type="inferred from homology"/>
<feature type="region of interest" description="Disordered" evidence="18">
    <location>
        <begin position="754"/>
        <end position="774"/>
    </location>
</feature>
<keyword evidence="19" id="KW-1133">Transmembrane helix</keyword>
<evidence type="ECO:0000256" key="16">
    <source>
        <dbReference type="ARBA" id="ARBA00034000"/>
    </source>
</evidence>
<feature type="compositionally biased region" description="Acidic residues" evidence="18">
    <location>
        <begin position="764"/>
        <end position="774"/>
    </location>
</feature>
<dbReference type="GO" id="GO:0009252">
    <property type="term" value="P:peptidoglycan biosynthetic process"/>
    <property type="evidence" value="ECO:0007669"/>
    <property type="project" value="UniProtKB-KW"/>
</dbReference>
<keyword evidence="6" id="KW-0121">Carboxypeptidase</keyword>
<dbReference type="GO" id="GO:0008955">
    <property type="term" value="F:peptidoglycan glycosyltransferase activity"/>
    <property type="evidence" value="ECO:0007669"/>
    <property type="project" value="UniProtKB-EC"/>
</dbReference>
<keyword evidence="5" id="KW-1003">Cell membrane</keyword>
<evidence type="ECO:0000256" key="6">
    <source>
        <dbReference type="ARBA" id="ARBA00022645"/>
    </source>
</evidence>
<evidence type="ECO:0000256" key="1">
    <source>
        <dbReference type="ARBA" id="ARBA00004236"/>
    </source>
</evidence>
<evidence type="ECO:0000313" key="23">
    <source>
        <dbReference type="Proteomes" id="UP000239532"/>
    </source>
</evidence>
<keyword evidence="7" id="KW-0645">Protease</keyword>
<evidence type="ECO:0000256" key="10">
    <source>
        <dbReference type="ARBA" id="ARBA00022801"/>
    </source>
</evidence>
<organism evidence="22 23">
    <name type="scientific">Nonlabens agnitus</name>
    <dbReference type="NCBI Taxonomy" id="870484"/>
    <lineage>
        <taxon>Bacteria</taxon>
        <taxon>Pseudomonadati</taxon>
        <taxon>Bacteroidota</taxon>
        <taxon>Flavobacteriia</taxon>
        <taxon>Flavobacteriales</taxon>
        <taxon>Flavobacteriaceae</taxon>
        <taxon>Nonlabens</taxon>
    </lineage>
</organism>
<feature type="domain" description="Glycosyl transferase family 51" evidence="21">
    <location>
        <begin position="72"/>
        <end position="247"/>
    </location>
</feature>
<keyword evidence="14" id="KW-0511">Multifunctional enzyme</keyword>
<dbReference type="InterPro" id="IPR036950">
    <property type="entry name" value="PBP_transglycosylase"/>
</dbReference>
<comment type="similarity">
    <text evidence="4">In the N-terminal section; belongs to the glycosyltransferase 51 family.</text>
</comment>
<evidence type="ECO:0000256" key="13">
    <source>
        <dbReference type="ARBA" id="ARBA00023136"/>
    </source>
</evidence>
<name>A0A2S9WWR3_9FLAO</name>
<keyword evidence="9" id="KW-0808">Transferase</keyword>
<dbReference type="AlphaFoldDB" id="A0A2S9WWR3"/>
<evidence type="ECO:0000256" key="17">
    <source>
        <dbReference type="ARBA" id="ARBA00049902"/>
    </source>
</evidence>
<dbReference type="Gene3D" id="3.40.710.10">
    <property type="entry name" value="DD-peptidase/beta-lactamase superfamily"/>
    <property type="match status" value="1"/>
</dbReference>
<evidence type="ECO:0000259" key="21">
    <source>
        <dbReference type="Pfam" id="PF00912"/>
    </source>
</evidence>
<keyword evidence="8" id="KW-0328">Glycosyltransferase</keyword>
<dbReference type="GO" id="GO:0008658">
    <property type="term" value="F:penicillin binding"/>
    <property type="evidence" value="ECO:0007669"/>
    <property type="project" value="InterPro"/>
</dbReference>
<reference evidence="22 23" key="1">
    <citation type="submission" date="2016-11" db="EMBL/GenBank/DDBJ databases">
        <title>Trade-off between light-utilization and light-protection in marine flavobacteria.</title>
        <authorList>
            <person name="Kumagai Y."/>
        </authorList>
    </citation>
    <scope>NUCLEOTIDE SEQUENCE [LARGE SCALE GENOMIC DNA]</scope>
    <source>
        <strain evidence="22 23">JCM 17109</strain>
    </source>
</reference>
<evidence type="ECO:0000259" key="20">
    <source>
        <dbReference type="Pfam" id="PF00905"/>
    </source>
</evidence>
<gene>
    <name evidence="22" type="ORF">BST86_12700</name>
</gene>
<dbReference type="InterPro" id="IPR001460">
    <property type="entry name" value="PCN-bd_Tpept"/>
</dbReference>
<evidence type="ECO:0000256" key="7">
    <source>
        <dbReference type="ARBA" id="ARBA00022670"/>
    </source>
</evidence>
<feature type="domain" description="Penicillin-binding protein transpeptidase" evidence="20">
    <location>
        <begin position="432"/>
        <end position="689"/>
    </location>
</feature>
<comment type="catalytic activity">
    <reaction evidence="17">
        <text>[GlcNAc-(1-&gt;4)-Mur2Ac(oyl-L-Ala-gamma-D-Glu-L-Lys-D-Ala-D-Ala)](n)-di-trans,octa-cis-undecaprenyl diphosphate + beta-D-GlcNAc-(1-&gt;4)-Mur2Ac(oyl-L-Ala-gamma-D-Glu-L-Lys-D-Ala-D-Ala)-di-trans,octa-cis-undecaprenyl diphosphate = [GlcNAc-(1-&gt;4)-Mur2Ac(oyl-L-Ala-gamma-D-Glu-L-Lys-D-Ala-D-Ala)](n+1)-di-trans,octa-cis-undecaprenyl diphosphate + di-trans,octa-cis-undecaprenyl diphosphate + H(+)</text>
        <dbReference type="Rhea" id="RHEA:23708"/>
        <dbReference type="Rhea" id="RHEA-COMP:9602"/>
        <dbReference type="Rhea" id="RHEA-COMP:9603"/>
        <dbReference type="ChEBI" id="CHEBI:15378"/>
        <dbReference type="ChEBI" id="CHEBI:58405"/>
        <dbReference type="ChEBI" id="CHEBI:60033"/>
        <dbReference type="ChEBI" id="CHEBI:78435"/>
        <dbReference type="EC" id="2.4.99.28"/>
    </reaction>
</comment>
<feature type="compositionally biased region" description="Polar residues" evidence="18">
    <location>
        <begin position="754"/>
        <end position="763"/>
    </location>
</feature>
<evidence type="ECO:0000256" key="2">
    <source>
        <dbReference type="ARBA" id="ARBA00004752"/>
    </source>
</evidence>
<evidence type="ECO:0000256" key="5">
    <source>
        <dbReference type="ARBA" id="ARBA00022475"/>
    </source>
</evidence>
<dbReference type="Gene3D" id="1.10.3810.10">
    <property type="entry name" value="Biosynthetic peptidoglycan transglycosylase-like"/>
    <property type="match status" value="1"/>
</dbReference>
<evidence type="ECO:0000256" key="19">
    <source>
        <dbReference type="SAM" id="Phobius"/>
    </source>
</evidence>
<dbReference type="GO" id="GO:0071555">
    <property type="term" value="P:cell wall organization"/>
    <property type="evidence" value="ECO:0007669"/>
    <property type="project" value="UniProtKB-KW"/>
</dbReference>
<evidence type="ECO:0000313" key="22">
    <source>
        <dbReference type="EMBL" id="PRP67894.1"/>
    </source>
</evidence>
<comment type="pathway">
    <text evidence="2">Cell wall biogenesis; peptidoglycan biosynthesis.</text>
</comment>
<evidence type="ECO:0000256" key="18">
    <source>
        <dbReference type="SAM" id="MobiDB-lite"/>
    </source>
</evidence>
<dbReference type="InterPro" id="IPR050396">
    <property type="entry name" value="Glycosyltr_51/Transpeptidase"/>
</dbReference>
<evidence type="ECO:0000256" key="12">
    <source>
        <dbReference type="ARBA" id="ARBA00022984"/>
    </source>
</evidence>
<comment type="catalytic activity">
    <reaction evidence="16">
        <text>Preferential cleavage: (Ac)2-L-Lys-D-Ala-|-D-Ala. Also transpeptidation of peptidyl-alanyl moieties that are N-acyl substituents of D-alanine.</text>
        <dbReference type="EC" id="3.4.16.4"/>
    </reaction>
</comment>
<keyword evidence="11" id="KW-0133">Cell shape</keyword>
<evidence type="ECO:0000256" key="11">
    <source>
        <dbReference type="ARBA" id="ARBA00022960"/>
    </source>
</evidence>
<dbReference type="GO" id="GO:0009002">
    <property type="term" value="F:serine-type D-Ala-D-Ala carboxypeptidase activity"/>
    <property type="evidence" value="ECO:0007669"/>
    <property type="project" value="UniProtKB-EC"/>
</dbReference>
<evidence type="ECO:0000256" key="8">
    <source>
        <dbReference type="ARBA" id="ARBA00022676"/>
    </source>
</evidence>
<dbReference type="InterPro" id="IPR012338">
    <property type="entry name" value="Beta-lactam/transpept-like"/>
</dbReference>
<evidence type="ECO:0000256" key="14">
    <source>
        <dbReference type="ARBA" id="ARBA00023268"/>
    </source>
</evidence>
<dbReference type="GO" id="GO:0008360">
    <property type="term" value="P:regulation of cell shape"/>
    <property type="evidence" value="ECO:0007669"/>
    <property type="project" value="UniProtKB-KW"/>
</dbReference>
<evidence type="ECO:0000256" key="3">
    <source>
        <dbReference type="ARBA" id="ARBA00007090"/>
    </source>
</evidence>
<feature type="transmembrane region" description="Helical" evidence="19">
    <location>
        <begin position="21"/>
        <end position="45"/>
    </location>
</feature>
<keyword evidence="10" id="KW-0378">Hydrolase</keyword>
<evidence type="ECO:0000256" key="4">
    <source>
        <dbReference type="ARBA" id="ARBA00007739"/>
    </source>
</evidence>
<keyword evidence="19" id="KW-0812">Transmembrane</keyword>
<keyword evidence="23" id="KW-1185">Reference proteome</keyword>
<dbReference type="SUPFAM" id="SSF56601">
    <property type="entry name" value="beta-lactamase/transpeptidase-like"/>
    <property type="match status" value="1"/>
</dbReference>
<evidence type="ECO:0000256" key="15">
    <source>
        <dbReference type="ARBA" id="ARBA00023316"/>
    </source>
</evidence>
<dbReference type="InterPro" id="IPR001264">
    <property type="entry name" value="Glyco_trans_51"/>
</dbReference>
<comment type="caution">
    <text evidence="22">The sequence shown here is derived from an EMBL/GenBank/DDBJ whole genome shotgun (WGS) entry which is preliminary data.</text>
</comment>
<dbReference type="PANTHER" id="PTHR32282">
    <property type="entry name" value="BINDING PROTEIN TRANSPEPTIDASE, PUTATIVE-RELATED"/>
    <property type="match status" value="1"/>
</dbReference>
<protein>
    <submittedName>
        <fullName evidence="22">Penicillin-binding protein</fullName>
    </submittedName>
</protein>
<dbReference type="Proteomes" id="UP000239532">
    <property type="component" value="Unassembled WGS sequence"/>
</dbReference>
<dbReference type="GO" id="GO:0005886">
    <property type="term" value="C:plasma membrane"/>
    <property type="evidence" value="ECO:0007669"/>
    <property type="project" value="UniProtKB-SubCell"/>
</dbReference>
<dbReference type="Pfam" id="PF00905">
    <property type="entry name" value="Transpeptidase"/>
    <property type="match status" value="1"/>
</dbReference>
<dbReference type="EMBL" id="MQUC01000003">
    <property type="protein sequence ID" value="PRP67894.1"/>
    <property type="molecule type" value="Genomic_DNA"/>
</dbReference>
<keyword evidence="13 19" id="KW-0472">Membrane</keyword>
<dbReference type="GO" id="GO:0030288">
    <property type="term" value="C:outer membrane-bounded periplasmic space"/>
    <property type="evidence" value="ECO:0007669"/>
    <property type="project" value="TreeGrafter"/>
</dbReference>
<comment type="similarity">
    <text evidence="3">In the C-terminal section; belongs to the transpeptidase family.</text>
</comment>
<comment type="subcellular location">
    <subcellularLocation>
        <location evidence="1">Cell membrane</location>
    </subcellularLocation>
</comment>
<dbReference type="InterPro" id="IPR023346">
    <property type="entry name" value="Lysozyme-like_dom_sf"/>
</dbReference>
<dbReference type="RefSeq" id="WP_105983588.1">
    <property type="nucleotide sequence ID" value="NZ_MQUC01000003.1"/>
</dbReference>
<sequence length="774" mass="87358">MAVSKAQEAKRKEDLRANVILFWKLVGTAIGLLVLLFLLTSWGVFGSLPDHTKLENPDTDLATEIVASDGITLGKFYKDNRTPVNFEDLPQNMVDALVSTEDERFFEHSGIDGFGTLRAVVFLGQRGGASTITQQLAKNYFTEKPATNIVARIGQKLKEWIISIRLEKQYTKQEIIAQYLNQITFLYNADGVRSASRIYFGKEPKDLNVEESAVIVAMLKNPRQYNPRREISKEKSFQRRNQVFVQMVRNDKMTEAMKDSLREQPIELNFSPETHNDGMATYFREYLRSWLDDWIEDNPNPADGEKYNIYRDGLKVNVTIDSRMQAIAEKSVKDHMKNLQAEFDYQNRNLKTAPFRDVTEKEVDEKILASAMRRSERWRILKADGKSDQEIKDSFLEKTDMTVFSWNGPIDTLMRPIDSIRYYKKFLQAGMMSMEPQTGHVKAWVGGINHENFKFDHVKKGKRQPGSTFKPFLYATAIDLLKYSPCREFSDGEYTIPAGRYGNMRDWTPKNSSGGYGNMRTLKDALANSVNTVSARLMDDVGPQAVLDRVKTLGIDTSNMSAQPALALGTEDVSLYEMVAAYGVFANGGIYNEPVLVTSIEDKNGTVLYQYMPDSKDVLNPEVAYTTVKLMEGVTQIGSGARLRDKWRGNQSYASILTDYPYAFENDIAGKTGTTQNQSDGWFMGMVPNLVTGVWVGGEDRAVHFPTITYGQGASMALPIWGSYMKGVYKNENLEVSKGSFPRPANLSIQTDCDVYQQENGSPTEEDDGGELDM</sequence>
<evidence type="ECO:0000256" key="9">
    <source>
        <dbReference type="ARBA" id="ARBA00022679"/>
    </source>
</evidence>
<keyword evidence="15" id="KW-0961">Cell wall biogenesis/degradation</keyword>
<keyword evidence="12" id="KW-0573">Peptidoglycan synthesis</keyword>
<dbReference type="PANTHER" id="PTHR32282:SF11">
    <property type="entry name" value="PENICILLIN-BINDING PROTEIN 1B"/>
    <property type="match status" value="1"/>
</dbReference>
<accession>A0A2S9WWR3</accession>